<evidence type="ECO:0000256" key="1">
    <source>
        <dbReference type="ARBA" id="ARBA00006594"/>
    </source>
</evidence>
<protein>
    <submittedName>
        <fullName evidence="5">DNA methylase</fullName>
    </submittedName>
</protein>
<evidence type="ECO:0000313" key="6">
    <source>
        <dbReference type="Proteomes" id="UP000533429"/>
    </source>
</evidence>
<dbReference type="Gene3D" id="3.40.50.150">
    <property type="entry name" value="Vaccinia Virus protein VP39"/>
    <property type="match status" value="2"/>
</dbReference>
<dbReference type="Proteomes" id="UP000533429">
    <property type="component" value="Unassembled WGS sequence"/>
</dbReference>
<dbReference type="PROSITE" id="PS00092">
    <property type="entry name" value="N6_MTASE"/>
    <property type="match status" value="1"/>
</dbReference>
<dbReference type="EMBL" id="JABXOR010000569">
    <property type="protein sequence ID" value="NVP00347.1"/>
    <property type="molecule type" value="Genomic_DNA"/>
</dbReference>
<organism evidence="5 6">
    <name type="scientific">Photobacterium damselae subsp. damselae</name>
    <name type="common">Listonella damsela</name>
    <dbReference type="NCBI Taxonomy" id="85581"/>
    <lineage>
        <taxon>Bacteria</taxon>
        <taxon>Pseudomonadati</taxon>
        <taxon>Pseudomonadota</taxon>
        <taxon>Gammaproteobacteria</taxon>
        <taxon>Vibrionales</taxon>
        <taxon>Vibrionaceae</taxon>
        <taxon>Photobacterium</taxon>
    </lineage>
</organism>
<keyword evidence="3" id="KW-0808">Transferase</keyword>
<dbReference type="AlphaFoldDB" id="A0A850QL68"/>
<dbReference type="SUPFAM" id="SSF53335">
    <property type="entry name" value="S-adenosyl-L-methionine-dependent methyltransferases"/>
    <property type="match status" value="2"/>
</dbReference>
<evidence type="ECO:0000256" key="2">
    <source>
        <dbReference type="ARBA" id="ARBA00022603"/>
    </source>
</evidence>
<name>A0A850QL68_PHODD</name>
<gene>
    <name evidence="5" type="ORF">HWA77_09020</name>
</gene>
<sequence length="577" mass="65420">MQDILRVGRSDAIYNGHSYLTKVPVMAIVPFINEYTKVGDTVVDPFAGSGMTAIAAKMSGRNAVVSDISKLGKHIGKGYLSEISSEKFMAQAALILEASKSHIGHLYNTTRIDDETVIPLNKTIWSFVYECRDCQEDINYYRALENCNWDTKNILCPHCQNKFEKRGAKYLRDEPVVVSINGINGKQIEQNLTSLDYKNISSAESSNIFSVFPSVDIPEDREMYKRSALKKWNLTSTNKFFSHRNAIILNDLWDRFEAVNDEQLKQKLKFAFTAILPRASKRYQWSKKAPLNAAIQNYYIAPVFYEWNVYDLLERKFRAIMKADLQIQDEASKYTNKTTQEYITSSADNLSHIRSNSVDLVFTDPPFGSNIFYADMNLFHEAWLGEYTDNTSEAVMRTVGANKSESKEHYKKILTGAFSEAYRILKDKGYLSVVFGNSQGSIWSVVQQALRDSGFINKPVNITILDKGQRSVKGLNSGTEKVVTLDLVVTVQKDIDAVNNIQNLQSEKEDILNIIKNTIENIKFTEEMTASHIYLDILRNAMYLGVNLSDINLSDIIDIINNKGYKISPDTGKLLLI</sequence>
<dbReference type="InterPro" id="IPR002941">
    <property type="entry name" value="DNA_methylase_N4/N6"/>
</dbReference>
<dbReference type="InterPro" id="IPR002052">
    <property type="entry name" value="DNA_methylase_N6_adenine_CS"/>
</dbReference>
<dbReference type="GO" id="GO:0008170">
    <property type="term" value="F:N-methyltransferase activity"/>
    <property type="evidence" value="ECO:0007669"/>
    <property type="project" value="InterPro"/>
</dbReference>
<reference evidence="5 6" key="1">
    <citation type="submission" date="2020-06" db="EMBL/GenBank/DDBJ databases">
        <title>Photobacterium damselae subsp. damselae comparative genomics.</title>
        <authorList>
            <person name="Osorio C.R."/>
        </authorList>
    </citation>
    <scope>NUCLEOTIDE SEQUENCE [LARGE SCALE GENOMIC DNA]</scope>
    <source>
        <strain evidence="5 6">TW250/03</strain>
    </source>
</reference>
<dbReference type="GO" id="GO:0032259">
    <property type="term" value="P:methylation"/>
    <property type="evidence" value="ECO:0007669"/>
    <property type="project" value="UniProtKB-KW"/>
</dbReference>
<dbReference type="Pfam" id="PF01555">
    <property type="entry name" value="N6_N4_Mtase"/>
    <property type="match status" value="2"/>
</dbReference>
<feature type="domain" description="DNA methylase N-4/N-6" evidence="4">
    <location>
        <begin position="358"/>
        <end position="468"/>
    </location>
</feature>
<evidence type="ECO:0000313" key="5">
    <source>
        <dbReference type="EMBL" id="NVP00347.1"/>
    </source>
</evidence>
<evidence type="ECO:0000256" key="3">
    <source>
        <dbReference type="ARBA" id="ARBA00022679"/>
    </source>
</evidence>
<accession>A0A850QL68</accession>
<dbReference type="InterPro" id="IPR029063">
    <property type="entry name" value="SAM-dependent_MTases_sf"/>
</dbReference>
<dbReference type="GO" id="GO:0003677">
    <property type="term" value="F:DNA binding"/>
    <property type="evidence" value="ECO:0007669"/>
    <property type="project" value="InterPro"/>
</dbReference>
<evidence type="ECO:0000259" key="4">
    <source>
        <dbReference type="Pfam" id="PF01555"/>
    </source>
</evidence>
<comment type="caution">
    <text evidence="5">The sequence shown here is derived from an EMBL/GenBank/DDBJ whole genome shotgun (WGS) entry which is preliminary data.</text>
</comment>
<keyword evidence="2 5" id="KW-0489">Methyltransferase</keyword>
<proteinExistence type="inferred from homology"/>
<feature type="domain" description="DNA methylase N-4/N-6" evidence="4">
    <location>
        <begin position="18"/>
        <end position="70"/>
    </location>
</feature>
<comment type="similarity">
    <text evidence="1">Belongs to the N(4)/N(6)-methyltransferase family.</text>
</comment>